<reference evidence="1" key="1">
    <citation type="journal article" date="2014" name="PLoS Genet.">
        <title>The Genome of Spironucleus salmonicida Highlights a Fish Pathogen Adapted to Fluctuating Environments.</title>
        <authorList>
            <person name="Xu F."/>
            <person name="Jerlstrom-Hultqvist J."/>
            <person name="Einarsson E."/>
            <person name="Astvaldsson A."/>
            <person name="Svard S.G."/>
            <person name="Andersson J.O."/>
        </authorList>
    </citation>
    <scope>NUCLEOTIDE SEQUENCE</scope>
</reference>
<dbReference type="VEuPathDB" id="GiardiaDB:SS50377_28049"/>
<dbReference type="AlphaFoldDB" id="V6LEA0"/>
<proteinExistence type="predicted"/>
<accession>V6LEA0</accession>
<name>V6LEA0_9EUKA</name>
<organism evidence="1">
    <name type="scientific">Spironucleus salmonicida</name>
    <dbReference type="NCBI Taxonomy" id="348837"/>
    <lineage>
        <taxon>Eukaryota</taxon>
        <taxon>Metamonada</taxon>
        <taxon>Diplomonadida</taxon>
        <taxon>Hexamitidae</taxon>
        <taxon>Hexamitinae</taxon>
        <taxon>Spironucleus</taxon>
    </lineage>
</organism>
<protein>
    <submittedName>
        <fullName evidence="1">Uncharacterized protein</fullName>
    </submittedName>
</protein>
<gene>
    <name evidence="1" type="ORF">SS50377_17922</name>
</gene>
<sequence>MQYRQYQYKNLVDSQFTSYLNDQQSSIFQLFKNLLQFTIELQLYKLDKNISVFPDFSSRANLFEVQNIIQDPETYKIKIMHNIFQFSRCYYINTDDLIHTINAIKQEGLRKMAIISLLQSVIELGLIPNQSLFSLLDIFSVQELTFLVKIFTPSTPIMLALLQFKDVGKVNIGKRIQKDFSSIE</sequence>
<dbReference type="EMBL" id="KI546159">
    <property type="protein sequence ID" value="EST42603.1"/>
    <property type="molecule type" value="Genomic_DNA"/>
</dbReference>
<evidence type="ECO:0000313" key="1">
    <source>
        <dbReference type="EMBL" id="EST42603.1"/>
    </source>
</evidence>